<feature type="transmembrane region" description="Helical" evidence="1">
    <location>
        <begin position="6"/>
        <end position="28"/>
    </location>
</feature>
<protein>
    <submittedName>
        <fullName evidence="2">Uncharacterized protein</fullName>
    </submittedName>
</protein>
<name>A0A2M6YR39_9BACT</name>
<accession>A0A2M6YR39</accession>
<evidence type="ECO:0000313" key="3">
    <source>
        <dbReference type="Proteomes" id="UP000229502"/>
    </source>
</evidence>
<keyword evidence="1" id="KW-1133">Transmembrane helix</keyword>
<evidence type="ECO:0000256" key="1">
    <source>
        <dbReference type="SAM" id="Phobius"/>
    </source>
</evidence>
<keyword evidence="1" id="KW-0472">Membrane</keyword>
<sequence>MSVIKLLFLDCLKEAVFWFYLLSILFFYKGGIMSAENEMFVAEKEAGILQTADAFIKVFKMESLVKARNLAEQIARFSETPIEIHLTDSEDKGKAMRLFLTACGRELSLGFSESGKVEIEYDDGSLRQTSQIRNVPLTNIISSWGSNNTSRLLILLGNNGSVEISKGFGRVIVVGSSLSKPPTM</sequence>
<comment type="caution">
    <text evidence="2">The sequence shown here is derived from an EMBL/GenBank/DDBJ whole genome shotgun (WGS) entry which is preliminary data.</text>
</comment>
<evidence type="ECO:0000313" key="2">
    <source>
        <dbReference type="EMBL" id="PIU34518.1"/>
    </source>
</evidence>
<dbReference type="Proteomes" id="UP000229502">
    <property type="component" value="Unassembled WGS sequence"/>
</dbReference>
<reference evidence="3" key="1">
    <citation type="submission" date="2017-09" db="EMBL/GenBank/DDBJ databases">
        <title>Depth-based differentiation of microbial function through sediment-hosted aquifers and enrichment of novel symbionts in the deep terrestrial subsurface.</title>
        <authorList>
            <person name="Probst A.J."/>
            <person name="Ladd B."/>
            <person name="Jarett J.K."/>
            <person name="Geller-Mcgrath D.E."/>
            <person name="Sieber C.M.K."/>
            <person name="Emerson J.B."/>
            <person name="Anantharaman K."/>
            <person name="Thomas B.C."/>
            <person name="Malmstrom R."/>
            <person name="Stieglmeier M."/>
            <person name="Klingl A."/>
            <person name="Woyke T."/>
            <person name="Ryan C.M."/>
            <person name="Banfield J.F."/>
        </authorList>
    </citation>
    <scope>NUCLEOTIDE SEQUENCE [LARGE SCALE GENOMIC DNA]</scope>
</reference>
<dbReference type="AlphaFoldDB" id="A0A2M6YR39"/>
<keyword evidence="1" id="KW-0812">Transmembrane</keyword>
<organism evidence="2 3">
    <name type="scientific">Candidatus Shapirobacteria bacterium CG07_land_8_20_14_0_80_39_18</name>
    <dbReference type="NCBI Taxonomy" id="1974882"/>
    <lineage>
        <taxon>Bacteria</taxon>
        <taxon>Candidatus Shapironibacteriota</taxon>
    </lineage>
</organism>
<dbReference type="EMBL" id="PEWZ01000106">
    <property type="protein sequence ID" value="PIU34518.1"/>
    <property type="molecule type" value="Genomic_DNA"/>
</dbReference>
<proteinExistence type="predicted"/>
<gene>
    <name evidence="2" type="ORF">COT03_02195</name>
</gene>